<dbReference type="Pfam" id="PF02597">
    <property type="entry name" value="ThiS"/>
    <property type="match status" value="1"/>
</dbReference>
<gene>
    <name evidence="1" type="ORF">GCM10023321_03720</name>
</gene>
<sequence>MITVRYFAGARAAAGLESEPVAIPEGATVDDVLALIGARHGAALQRVLTASSLLLDEVAVRSRTHPIPPNSTLDILPPFAGG</sequence>
<dbReference type="RefSeq" id="WP_345702483.1">
    <property type="nucleotide sequence ID" value="NZ_BAABJP010000001.1"/>
</dbReference>
<protein>
    <submittedName>
        <fullName evidence="1">MoaD/ThiS family protein</fullName>
    </submittedName>
</protein>
<dbReference type="Gene3D" id="3.10.20.30">
    <property type="match status" value="1"/>
</dbReference>
<organism evidence="1 2">
    <name type="scientific">Pseudonocardia eucalypti</name>
    <dbReference type="NCBI Taxonomy" id="648755"/>
    <lineage>
        <taxon>Bacteria</taxon>
        <taxon>Bacillati</taxon>
        <taxon>Actinomycetota</taxon>
        <taxon>Actinomycetes</taxon>
        <taxon>Pseudonocardiales</taxon>
        <taxon>Pseudonocardiaceae</taxon>
        <taxon>Pseudonocardia</taxon>
    </lineage>
</organism>
<dbReference type="InterPro" id="IPR003749">
    <property type="entry name" value="ThiS/MoaD-like"/>
</dbReference>
<accession>A0ABP9PLF5</accession>
<comment type="caution">
    <text evidence="1">The sequence shown here is derived from an EMBL/GenBank/DDBJ whole genome shotgun (WGS) entry which is preliminary data.</text>
</comment>
<dbReference type="CDD" id="cd17040">
    <property type="entry name" value="Ubl_MoaD_like"/>
    <property type="match status" value="1"/>
</dbReference>
<dbReference type="Proteomes" id="UP001428817">
    <property type="component" value="Unassembled WGS sequence"/>
</dbReference>
<dbReference type="EMBL" id="BAABJP010000001">
    <property type="protein sequence ID" value="GAA5145589.1"/>
    <property type="molecule type" value="Genomic_DNA"/>
</dbReference>
<reference evidence="2" key="1">
    <citation type="journal article" date="2019" name="Int. J. Syst. Evol. Microbiol.">
        <title>The Global Catalogue of Microorganisms (GCM) 10K type strain sequencing project: providing services to taxonomists for standard genome sequencing and annotation.</title>
        <authorList>
            <consortium name="The Broad Institute Genomics Platform"/>
            <consortium name="The Broad Institute Genome Sequencing Center for Infectious Disease"/>
            <person name="Wu L."/>
            <person name="Ma J."/>
        </authorList>
    </citation>
    <scope>NUCLEOTIDE SEQUENCE [LARGE SCALE GENOMIC DNA]</scope>
    <source>
        <strain evidence="2">JCM 18303</strain>
    </source>
</reference>
<evidence type="ECO:0000313" key="2">
    <source>
        <dbReference type="Proteomes" id="UP001428817"/>
    </source>
</evidence>
<dbReference type="SUPFAM" id="SSF54285">
    <property type="entry name" value="MoaD/ThiS"/>
    <property type="match status" value="1"/>
</dbReference>
<dbReference type="InterPro" id="IPR016155">
    <property type="entry name" value="Mopterin_synth/thiamin_S_b"/>
</dbReference>
<dbReference type="InterPro" id="IPR012675">
    <property type="entry name" value="Beta-grasp_dom_sf"/>
</dbReference>
<name>A0ABP9PLF5_9PSEU</name>
<proteinExistence type="predicted"/>
<keyword evidence="2" id="KW-1185">Reference proteome</keyword>
<evidence type="ECO:0000313" key="1">
    <source>
        <dbReference type="EMBL" id="GAA5145589.1"/>
    </source>
</evidence>